<dbReference type="InParanoid" id="A0A5E4FYT6"/>
<dbReference type="AlphaFoldDB" id="A0A5E4FYT6"/>
<evidence type="ECO:0000313" key="1">
    <source>
        <dbReference type="EMBL" id="VVA32528.1"/>
    </source>
</evidence>
<evidence type="ECO:0000313" key="2">
    <source>
        <dbReference type="Proteomes" id="UP000327085"/>
    </source>
</evidence>
<accession>A0A5E4FYT6</accession>
<dbReference type="EMBL" id="CABIKO010000251">
    <property type="protein sequence ID" value="VVA32528.1"/>
    <property type="molecule type" value="Genomic_DNA"/>
</dbReference>
<proteinExistence type="predicted"/>
<protein>
    <submittedName>
        <fullName evidence="1">Uncharacterized protein</fullName>
    </submittedName>
</protein>
<reference evidence="2" key="1">
    <citation type="journal article" date="2020" name="Plant J.">
        <title>Transposons played a major role in the diversification between the closely related almond and peach genomes: results from the almond genome sequence.</title>
        <authorList>
            <person name="Alioto T."/>
            <person name="Alexiou K.G."/>
            <person name="Bardil A."/>
            <person name="Barteri F."/>
            <person name="Castanera R."/>
            <person name="Cruz F."/>
            <person name="Dhingra A."/>
            <person name="Duval H."/>
            <person name="Fernandez I Marti A."/>
            <person name="Frias L."/>
            <person name="Galan B."/>
            <person name="Garcia J.L."/>
            <person name="Howad W."/>
            <person name="Gomez-Garrido J."/>
            <person name="Gut M."/>
            <person name="Julca I."/>
            <person name="Morata J."/>
            <person name="Puigdomenech P."/>
            <person name="Ribeca P."/>
            <person name="Rubio Cabetas M.J."/>
            <person name="Vlasova A."/>
            <person name="Wirthensohn M."/>
            <person name="Garcia-Mas J."/>
            <person name="Gabaldon T."/>
            <person name="Casacuberta J.M."/>
            <person name="Arus P."/>
        </authorList>
    </citation>
    <scope>NUCLEOTIDE SEQUENCE [LARGE SCALE GENOMIC DNA]</scope>
    <source>
        <strain evidence="2">cv. Texas</strain>
    </source>
</reference>
<dbReference type="Gramene" id="VVA32528">
    <property type="protein sequence ID" value="VVA32528"/>
    <property type="gene ID" value="Prudul26B030014"/>
</dbReference>
<gene>
    <name evidence="1" type="ORF">ALMOND_2B030014</name>
</gene>
<name>A0A5E4FYT6_PRUDU</name>
<organism evidence="1 2">
    <name type="scientific">Prunus dulcis</name>
    <name type="common">Almond</name>
    <name type="synonym">Amygdalus dulcis</name>
    <dbReference type="NCBI Taxonomy" id="3755"/>
    <lineage>
        <taxon>Eukaryota</taxon>
        <taxon>Viridiplantae</taxon>
        <taxon>Streptophyta</taxon>
        <taxon>Embryophyta</taxon>
        <taxon>Tracheophyta</taxon>
        <taxon>Spermatophyta</taxon>
        <taxon>Magnoliopsida</taxon>
        <taxon>eudicotyledons</taxon>
        <taxon>Gunneridae</taxon>
        <taxon>Pentapetalae</taxon>
        <taxon>rosids</taxon>
        <taxon>fabids</taxon>
        <taxon>Rosales</taxon>
        <taxon>Rosaceae</taxon>
        <taxon>Amygdaloideae</taxon>
        <taxon>Amygdaleae</taxon>
        <taxon>Prunus</taxon>
    </lineage>
</organism>
<dbReference type="Proteomes" id="UP000327085">
    <property type="component" value="Chromosome 3"/>
</dbReference>
<sequence length="49" mass="5885">MKRFLRSFSIRREWRFERHCISELDLYLANASQLDCKAPDFAGKKQGHK</sequence>